<keyword evidence="5" id="KW-0520">NAD</keyword>
<dbReference type="RefSeq" id="XP_044553851.1">
    <property type="nucleotide sequence ID" value="XM_044689319.1"/>
</dbReference>
<feature type="domain" description="Deacetylase sirtuin-type" evidence="9">
    <location>
        <begin position="24"/>
        <end position="219"/>
    </location>
</feature>
<dbReference type="Proteomes" id="UP000816034">
    <property type="component" value="Unassembled WGS sequence"/>
</dbReference>
<dbReference type="InterPro" id="IPR003000">
    <property type="entry name" value="Sirtuin"/>
</dbReference>
<name>A0AA88KQ57_NAELO</name>
<keyword evidence="4" id="KW-0862">Zinc</keyword>
<evidence type="ECO:0000313" key="10">
    <source>
        <dbReference type="EMBL" id="KAG2391957.1"/>
    </source>
</evidence>
<dbReference type="GeneID" id="68105895"/>
<dbReference type="GO" id="GO:0046872">
    <property type="term" value="F:metal ion binding"/>
    <property type="evidence" value="ECO:0007669"/>
    <property type="project" value="UniProtKB-KW"/>
</dbReference>
<dbReference type="Gene3D" id="3.40.50.1220">
    <property type="entry name" value="TPP-binding domain"/>
    <property type="match status" value="1"/>
</dbReference>
<keyword evidence="2" id="KW-0808">Transferase</keyword>
<organism evidence="10 11">
    <name type="scientific">Naegleria lovaniensis</name>
    <name type="common">Amoeba</name>
    <dbReference type="NCBI Taxonomy" id="51637"/>
    <lineage>
        <taxon>Eukaryota</taxon>
        <taxon>Discoba</taxon>
        <taxon>Heterolobosea</taxon>
        <taxon>Tetramitia</taxon>
        <taxon>Eutetramitia</taxon>
        <taxon>Vahlkampfiidae</taxon>
        <taxon>Naegleria</taxon>
    </lineage>
</organism>
<protein>
    <recommendedName>
        <fullName evidence="1">protein acetyllysine N-acetyltransferase</fullName>
        <ecNumber evidence="1">2.3.1.286</ecNumber>
    </recommendedName>
</protein>
<evidence type="ECO:0000259" key="8">
    <source>
        <dbReference type="PROSITE" id="PS50206"/>
    </source>
</evidence>
<dbReference type="PROSITE" id="PS50206">
    <property type="entry name" value="RHODANESE_3"/>
    <property type="match status" value="1"/>
</dbReference>
<evidence type="ECO:0000313" key="11">
    <source>
        <dbReference type="Proteomes" id="UP000816034"/>
    </source>
</evidence>
<evidence type="ECO:0000259" key="9">
    <source>
        <dbReference type="PROSITE" id="PS50305"/>
    </source>
</evidence>
<dbReference type="PANTHER" id="PTHR11085:SF12">
    <property type="entry name" value="NAD-DEPENDENT PROTEIN DEACYLASE SIRTUIN-6"/>
    <property type="match status" value="1"/>
</dbReference>
<dbReference type="AlphaFoldDB" id="A0AA88KQ57"/>
<dbReference type="Pfam" id="PF02146">
    <property type="entry name" value="SIR2"/>
    <property type="match status" value="1"/>
</dbReference>
<dbReference type="EMBL" id="PYSW02000006">
    <property type="protein sequence ID" value="KAG2391957.1"/>
    <property type="molecule type" value="Genomic_DNA"/>
</dbReference>
<dbReference type="PROSITE" id="PS50305">
    <property type="entry name" value="SIRTUIN"/>
    <property type="match status" value="1"/>
</dbReference>
<sequence>MPTPSTEIIYDKSGNDITEYYDSPQELDAKIEQLAKLIHSSKHIVFYTGAGISTSAGISDFRGPKGVWTLKEKGLKTTRTASYLNVPTPTHMAISYMYNQKKIQYVTSQNTDGLHVKSGIKRSDMSELHDSIINFGENLPVDQLERAELNARKADLAIVMGTSLRVSPACDLPQKCKKNHGKLVIVNLQYTPKDKYADIRIFAKTDTVINKLMEKLGYTIPPYILNCEYTLQAVEKSSGKSRKINVVLSSPQAGANLLSSTMWSVTLENGKVMEYNDVSQLMDLPNDVRKVTVLLTFRLQPKEGVEAETVIELDIPHQGANTSKTFHISVNTNTNDVTCK</sequence>
<proteinExistence type="inferred from homology"/>
<dbReference type="InterPro" id="IPR001763">
    <property type="entry name" value="Rhodanese-like_dom"/>
</dbReference>
<accession>A0AA88KQ57</accession>
<evidence type="ECO:0000256" key="3">
    <source>
        <dbReference type="ARBA" id="ARBA00022723"/>
    </source>
</evidence>
<gene>
    <name evidence="10" type="ORF">C9374_013442</name>
</gene>
<dbReference type="GO" id="GO:0017136">
    <property type="term" value="F:histone deacetylase activity, NAD-dependent"/>
    <property type="evidence" value="ECO:0007669"/>
    <property type="project" value="TreeGrafter"/>
</dbReference>
<evidence type="ECO:0000256" key="7">
    <source>
        <dbReference type="PROSITE-ProRule" id="PRU00236"/>
    </source>
</evidence>
<comment type="caution">
    <text evidence="7">Lacks conserved residue(s) required for the propagation of feature annotation.</text>
</comment>
<dbReference type="EC" id="2.3.1.286" evidence="1"/>
<feature type="domain" description="Rhodanese" evidence="8">
    <location>
        <begin position="23"/>
        <end position="91"/>
    </location>
</feature>
<dbReference type="InterPro" id="IPR026590">
    <property type="entry name" value="Ssirtuin_cat_dom"/>
</dbReference>
<comment type="caution">
    <text evidence="10">The sequence shown here is derived from an EMBL/GenBank/DDBJ whole genome shotgun (WGS) entry which is preliminary data.</text>
</comment>
<dbReference type="PANTHER" id="PTHR11085">
    <property type="entry name" value="NAD-DEPENDENT PROTEIN DEACYLASE SIRTUIN-5, MITOCHONDRIAL-RELATED"/>
    <property type="match status" value="1"/>
</dbReference>
<keyword evidence="11" id="KW-1185">Reference proteome</keyword>
<dbReference type="SUPFAM" id="SSF52467">
    <property type="entry name" value="DHS-like NAD/FAD-binding domain"/>
    <property type="match status" value="1"/>
</dbReference>
<keyword evidence="3" id="KW-0479">Metal-binding</keyword>
<dbReference type="InterPro" id="IPR050134">
    <property type="entry name" value="NAD-dep_sirtuin_deacylases"/>
</dbReference>
<evidence type="ECO:0000256" key="1">
    <source>
        <dbReference type="ARBA" id="ARBA00012928"/>
    </source>
</evidence>
<dbReference type="GO" id="GO:0070403">
    <property type="term" value="F:NAD+ binding"/>
    <property type="evidence" value="ECO:0007669"/>
    <property type="project" value="InterPro"/>
</dbReference>
<evidence type="ECO:0000256" key="2">
    <source>
        <dbReference type="ARBA" id="ARBA00022679"/>
    </source>
</evidence>
<dbReference type="FunFam" id="3.40.50.1220:FF:000038">
    <property type="entry name" value="NAD-dependent protein deacetylase sirtuin-6 isoform X2"/>
    <property type="match status" value="1"/>
</dbReference>
<evidence type="ECO:0000256" key="6">
    <source>
        <dbReference type="ARBA" id="ARBA00038170"/>
    </source>
</evidence>
<dbReference type="GO" id="GO:0005634">
    <property type="term" value="C:nucleus"/>
    <property type="evidence" value="ECO:0007669"/>
    <property type="project" value="TreeGrafter"/>
</dbReference>
<dbReference type="InterPro" id="IPR029035">
    <property type="entry name" value="DHS-like_NAD/FAD-binding_dom"/>
</dbReference>
<comment type="similarity">
    <text evidence="6">Belongs to the sirtuin family. Class IV subfamily.</text>
</comment>
<evidence type="ECO:0000256" key="4">
    <source>
        <dbReference type="ARBA" id="ARBA00022833"/>
    </source>
</evidence>
<evidence type="ECO:0000256" key="5">
    <source>
        <dbReference type="ARBA" id="ARBA00023027"/>
    </source>
</evidence>
<reference evidence="10 11" key="1">
    <citation type="journal article" date="2018" name="BMC Genomics">
        <title>The genome of Naegleria lovaniensis, the basis for a comparative approach to unravel pathogenicity factors of the human pathogenic amoeba N. fowleri.</title>
        <authorList>
            <person name="Liechti N."/>
            <person name="Schurch N."/>
            <person name="Bruggmann R."/>
            <person name="Wittwer M."/>
        </authorList>
    </citation>
    <scope>NUCLEOTIDE SEQUENCE [LARGE SCALE GENOMIC DNA]</scope>
    <source>
        <strain evidence="10 11">ATCC 30569</strain>
    </source>
</reference>